<feature type="transmembrane region" description="Helical" evidence="9">
    <location>
        <begin position="32"/>
        <end position="52"/>
    </location>
</feature>
<dbReference type="SUPFAM" id="SSF90123">
    <property type="entry name" value="ABC transporter transmembrane region"/>
    <property type="match status" value="1"/>
</dbReference>
<dbReference type="Pfam" id="PF00664">
    <property type="entry name" value="ABC_membrane"/>
    <property type="match status" value="1"/>
</dbReference>
<evidence type="ECO:0000313" key="12">
    <source>
        <dbReference type="EMBL" id="EIM62482.1"/>
    </source>
</evidence>
<feature type="transmembrane region" description="Helical" evidence="9">
    <location>
        <begin position="83"/>
        <end position="100"/>
    </location>
</feature>
<reference evidence="12 13" key="2">
    <citation type="submission" date="2012-02" db="EMBL/GenBank/DDBJ databases">
        <title>Improved High-Quality Draft sequence of Desulfobacter postgatei 2ac9.</title>
        <authorList>
            <consortium name="US DOE Joint Genome Institute"/>
            <person name="Lucas S."/>
            <person name="Han J."/>
            <person name="Lapidus A."/>
            <person name="Cheng J.-F."/>
            <person name="Goodwin L."/>
            <person name="Pitluck S."/>
            <person name="Peters L."/>
            <person name="Ovchinnikova G."/>
            <person name="Held B."/>
            <person name="Detter J.C."/>
            <person name="Han C."/>
            <person name="Tapia R."/>
            <person name="Land M."/>
            <person name="Hauser L."/>
            <person name="Kyrpides N."/>
            <person name="Ivanova N."/>
            <person name="Pagani I."/>
            <person name="Orellana R."/>
            <person name="Lovley D."/>
            <person name="Woyke T."/>
        </authorList>
    </citation>
    <scope>NUCLEOTIDE SEQUENCE [LARGE SCALE GENOMIC DNA]</scope>
    <source>
        <strain evidence="12 13">2ac9</strain>
    </source>
</reference>
<dbReference type="Pfam" id="PF00005">
    <property type="entry name" value="ABC_tran"/>
    <property type="match status" value="1"/>
</dbReference>
<dbReference type="RefSeq" id="WP_004071091.1">
    <property type="nucleotide sequence ID" value="NZ_CM001488.1"/>
</dbReference>
<organism evidence="12 13">
    <name type="scientific">Desulfobacter postgatei 2ac9</name>
    <dbReference type="NCBI Taxonomy" id="879212"/>
    <lineage>
        <taxon>Bacteria</taxon>
        <taxon>Pseudomonadati</taxon>
        <taxon>Thermodesulfobacteriota</taxon>
        <taxon>Desulfobacteria</taxon>
        <taxon>Desulfobacterales</taxon>
        <taxon>Desulfobacteraceae</taxon>
        <taxon>Desulfobacter</taxon>
    </lineage>
</organism>
<dbReference type="GO" id="GO:0005524">
    <property type="term" value="F:ATP binding"/>
    <property type="evidence" value="ECO:0007669"/>
    <property type="project" value="UniProtKB-KW"/>
</dbReference>
<dbReference type="Gene3D" id="1.20.1560.10">
    <property type="entry name" value="ABC transporter type 1, transmembrane domain"/>
    <property type="match status" value="1"/>
</dbReference>
<dbReference type="FunFam" id="3.40.50.300:FF:000604">
    <property type="entry name" value="ABC transporter B family member 28"/>
    <property type="match status" value="1"/>
</dbReference>
<dbReference type="GO" id="GO:0140359">
    <property type="term" value="F:ABC-type transporter activity"/>
    <property type="evidence" value="ECO:0007669"/>
    <property type="project" value="InterPro"/>
</dbReference>
<dbReference type="InterPro" id="IPR003439">
    <property type="entry name" value="ABC_transporter-like_ATP-bd"/>
</dbReference>
<feature type="domain" description="ABC transporter" evidence="10">
    <location>
        <begin position="363"/>
        <end position="599"/>
    </location>
</feature>
<dbReference type="eggNOG" id="COG1132">
    <property type="taxonomic scope" value="Bacteria"/>
</dbReference>
<dbReference type="InterPro" id="IPR003593">
    <property type="entry name" value="AAA+_ATPase"/>
</dbReference>
<keyword evidence="3 9" id="KW-0812">Transmembrane</keyword>
<evidence type="ECO:0000259" key="11">
    <source>
        <dbReference type="PROSITE" id="PS50929"/>
    </source>
</evidence>
<dbReference type="GO" id="GO:0005886">
    <property type="term" value="C:plasma membrane"/>
    <property type="evidence" value="ECO:0007669"/>
    <property type="project" value="UniProtKB-SubCell"/>
</dbReference>
<accession>I5AZ19</accession>
<proteinExistence type="predicted"/>
<dbReference type="SUPFAM" id="SSF52540">
    <property type="entry name" value="P-loop containing nucleoside triphosphate hydrolases"/>
    <property type="match status" value="1"/>
</dbReference>
<dbReference type="AlphaFoldDB" id="I5AZ19"/>
<evidence type="ECO:0000256" key="4">
    <source>
        <dbReference type="ARBA" id="ARBA00022741"/>
    </source>
</evidence>
<comment type="subcellular location">
    <subcellularLocation>
        <location evidence="1">Cell membrane</location>
        <topology evidence="1">Multi-pass membrane protein</topology>
    </subcellularLocation>
</comment>
<evidence type="ECO:0000256" key="1">
    <source>
        <dbReference type="ARBA" id="ARBA00004651"/>
    </source>
</evidence>
<dbReference type="HOGENOM" id="CLU_000604_84_3_7"/>
<name>I5AZ19_9BACT</name>
<dbReference type="CDD" id="cd18544">
    <property type="entry name" value="ABC_6TM_TmrA_like"/>
    <property type="match status" value="1"/>
</dbReference>
<dbReference type="SMART" id="SM00382">
    <property type="entry name" value="AAA"/>
    <property type="match status" value="1"/>
</dbReference>
<feature type="domain" description="ABC transmembrane type-1" evidence="11">
    <location>
        <begin position="37"/>
        <end position="329"/>
    </location>
</feature>
<dbReference type="InterPro" id="IPR011527">
    <property type="entry name" value="ABC1_TM_dom"/>
</dbReference>
<keyword evidence="4" id="KW-0547">Nucleotide-binding</keyword>
<evidence type="ECO:0000256" key="7">
    <source>
        <dbReference type="ARBA" id="ARBA00023136"/>
    </source>
</evidence>
<evidence type="ECO:0000256" key="5">
    <source>
        <dbReference type="ARBA" id="ARBA00022840"/>
    </source>
</evidence>
<sequence>MNQSHVFSDEEKKVSLANPTLFKALIPYVRPYAWMLALTTVLVFMVTGFELFQPWLIQQAIDGFILVSGTPGLHIMGLEIEQFSVFCIWFGVVILAGFVLDFSQAMFMEYTGQKIMLNLRCRLFDHMTDLPVAYFDKNSSGRLVARVAGDIENMNEMFTSVLVFIFRDLLLMTGVFVILFLTNRRLAFYLSLIVPVVFVGVVYFSGILRRVFRVLRQKNAEINHRFSEAITGIRAIQTCMAGLHFIHEFKRLNLAHFRAAMAHIRVFSVFMPVVGLMGTLAVAVIIWNGSFMVQRQVLTIGELAAFLTYMKLFFRPLRELSEKFNLLQNALASAERIITVLNTPEIRQDTTFKGPDPGGIRHLVFENVAFSYTPGVPVLKNISFSLEKGRAMGIVGQTGAGKSTIINLTAGFYSPTGGRILINGQDYVHMDIAGIRHHTALVMQDPILFSGTVRENIARPLDGDIRQDDQGLESALKNADCAFLFDKYSGLDTMLQDGGRPLSSGEKQLVCIARAFSFNPDLIIFDEATSYMDSQSEVKIHAAMKKLMKGRLSIIIAHRLSTVKSCDHILVLRDGQIIEQGTHEQLALAGGEYARLLEKEWSGWNPTL</sequence>
<dbReference type="OrthoDB" id="9772049at2"/>
<dbReference type="InterPro" id="IPR036640">
    <property type="entry name" value="ABC1_TM_sf"/>
</dbReference>
<feature type="transmembrane region" description="Helical" evidence="9">
    <location>
        <begin position="187"/>
        <end position="208"/>
    </location>
</feature>
<evidence type="ECO:0000256" key="9">
    <source>
        <dbReference type="SAM" id="Phobius"/>
    </source>
</evidence>
<evidence type="ECO:0000313" key="13">
    <source>
        <dbReference type="Proteomes" id="UP000005778"/>
    </source>
</evidence>
<dbReference type="Gene3D" id="3.40.50.300">
    <property type="entry name" value="P-loop containing nucleotide triphosphate hydrolases"/>
    <property type="match status" value="1"/>
</dbReference>
<protein>
    <recommendedName>
        <fullName evidence="8">Multidrug resistance-like ATP-binding protein MdlB</fullName>
    </recommendedName>
</protein>
<dbReference type="InterPro" id="IPR017871">
    <property type="entry name" value="ABC_transporter-like_CS"/>
</dbReference>
<dbReference type="PANTHER" id="PTHR24221">
    <property type="entry name" value="ATP-BINDING CASSETTE SUB-FAMILY B"/>
    <property type="match status" value="1"/>
</dbReference>
<dbReference type="InterPro" id="IPR039421">
    <property type="entry name" value="Type_1_exporter"/>
</dbReference>
<evidence type="ECO:0000256" key="8">
    <source>
        <dbReference type="ARBA" id="ARBA00040960"/>
    </source>
</evidence>
<keyword evidence="7 9" id="KW-0472">Membrane</keyword>
<keyword evidence="2" id="KW-0813">Transport</keyword>
<dbReference type="GO" id="GO:0016887">
    <property type="term" value="F:ATP hydrolysis activity"/>
    <property type="evidence" value="ECO:0007669"/>
    <property type="project" value="InterPro"/>
</dbReference>
<dbReference type="Proteomes" id="UP000005778">
    <property type="component" value="Chromosome"/>
</dbReference>
<evidence type="ECO:0000256" key="2">
    <source>
        <dbReference type="ARBA" id="ARBA00022448"/>
    </source>
</evidence>
<reference evidence="12 13" key="1">
    <citation type="submission" date="2011-09" db="EMBL/GenBank/DDBJ databases">
        <authorList>
            <consortium name="US DOE Joint Genome Institute (JGI-PGF)"/>
            <person name="Lucas S."/>
            <person name="Han J."/>
            <person name="Lapidus A."/>
            <person name="Cheng J.-F."/>
            <person name="Goodwin L."/>
            <person name="Pitluck S."/>
            <person name="Peters L."/>
            <person name="Land M.L."/>
            <person name="Hauser L."/>
            <person name="Orellana R."/>
            <person name="Lovley D."/>
            <person name="Woyke T.J."/>
        </authorList>
    </citation>
    <scope>NUCLEOTIDE SEQUENCE [LARGE SCALE GENOMIC DNA]</scope>
    <source>
        <strain evidence="12 13">2ac9</strain>
    </source>
</reference>
<dbReference type="GO" id="GO:0005737">
    <property type="term" value="C:cytoplasm"/>
    <property type="evidence" value="ECO:0007669"/>
    <property type="project" value="UniProtKB-ARBA"/>
</dbReference>
<dbReference type="PANTHER" id="PTHR24221:SF654">
    <property type="entry name" value="ATP-BINDING CASSETTE SUB-FAMILY B MEMBER 6"/>
    <property type="match status" value="1"/>
</dbReference>
<feature type="transmembrane region" description="Helical" evidence="9">
    <location>
        <begin position="161"/>
        <end position="181"/>
    </location>
</feature>
<keyword evidence="13" id="KW-1185">Reference proteome</keyword>
<dbReference type="STRING" id="879212.DespoDRAFT_00463"/>
<dbReference type="InterPro" id="IPR027417">
    <property type="entry name" value="P-loop_NTPase"/>
</dbReference>
<dbReference type="PROSITE" id="PS00211">
    <property type="entry name" value="ABC_TRANSPORTER_1"/>
    <property type="match status" value="1"/>
</dbReference>
<evidence type="ECO:0000256" key="3">
    <source>
        <dbReference type="ARBA" id="ARBA00022692"/>
    </source>
</evidence>
<feature type="transmembrane region" description="Helical" evidence="9">
    <location>
        <begin position="266"/>
        <end position="287"/>
    </location>
</feature>
<keyword evidence="5" id="KW-0067">ATP-binding</keyword>
<dbReference type="PROSITE" id="PS50929">
    <property type="entry name" value="ABC_TM1F"/>
    <property type="match status" value="1"/>
</dbReference>
<keyword evidence="6 9" id="KW-1133">Transmembrane helix</keyword>
<dbReference type="EMBL" id="CM001488">
    <property type="protein sequence ID" value="EIM62482.1"/>
    <property type="molecule type" value="Genomic_DNA"/>
</dbReference>
<dbReference type="PROSITE" id="PS50893">
    <property type="entry name" value="ABC_TRANSPORTER_2"/>
    <property type="match status" value="1"/>
</dbReference>
<evidence type="ECO:0000259" key="10">
    <source>
        <dbReference type="PROSITE" id="PS50893"/>
    </source>
</evidence>
<gene>
    <name evidence="12" type="ORF">DespoDRAFT_00463</name>
</gene>
<evidence type="ECO:0000256" key="6">
    <source>
        <dbReference type="ARBA" id="ARBA00022989"/>
    </source>
</evidence>